<dbReference type="HOGENOM" id="CLU_3352178_0_0_1"/>
<dbReference type="AlphaFoldDB" id="A0DTD7"/>
<organism evidence="1 2">
    <name type="scientific">Paramecium tetraurelia</name>
    <dbReference type="NCBI Taxonomy" id="5888"/>
    <lineage>
        <taxon>Eukaryota</taxon>
        <taxon>Sar</taxon>
        <taxon>Alveolata</taxon>
        <taxon>Ciliophora</taxon>
        <taxon>Intramacronucleata</taxon>
        <taxon>Oligohymenophorea</taxon>
        <taxon>Peniculida</taxon>
        <taxon>Parameciidae</taxon>
        <taxon>Paramecium</taxon>
    </lineage>
</organism>
<dbReference type="Proteomes" id="UP000000600">
    <property type="component" value="Unassembled WGS sequence"/>
</dbReference>
<protein>
    <submittedName>
        <fullName evidence="1">Uncharacterized protein</fullName>
    </submittedName>
</protein>
<reference evidence="1 2" key="1">
    <citation type="journal article" date="2006" name="Nature">
        <title>Global trends of whole-genome duplications revealed by the ciliate Paramecium tetraurelia.</title>
        <authorList>
            <consortium name="Genoscope"/>
            <person name="Aury J.-M."/>
            <person name="Jaillon O."/>
            <person name="Duret L."/>
            <person name="Noel B."/>
            <person name="Jubin C."/>
            <person name="Porcel B.M."/>
            <person name="Segurens B."/>
            <person name="Daubin V."/>
            <person name="Anthouard V."/>
            <person name="Aiach N."/>
            <person name="Arnaiz O."/>
            <person name="Billaut A."/>
            <person name="Beisson J."/>
            <person name="Blanc I."/>
            <person name="Bouhouche K."/>
            <person name="Camara F."/>
            <person name="Duharcourt S."/>
            <person name="Guigo R."/>
            <person name="Gogendeau D."/>
            <person name="Katinka M."/>
            <person name="Keller A.-M."/>
            <person name="Kissmehl R."/>
            <person name="Klotz C."/>
            <person name="Koll F."/>
            <person name="Le Moue A."/>
            <person name="Lepere C."/>
            <person name="Malinsky S."/>
            <person name="Nowacki M."/>
            <person name="Nowak J.K."/>
            <person name="Plattner H."/>
            <person name="Poulain J."/>
            <person name="Ruiz F."/>
            <person name="Serrano V."/>
            <person name="Zagulski M."/>
            <person name="Dessen P."/>
            <person name="Betermier M."/>
            <person name="Weissenbach J."/>
            <person name="Scarpelli C."/>
            <person name="Schachter V."/>
            <person name="Sperling L."/>
            <person name="Meyer E."/>
            <person name="Cohen J."/>
            <person name="Wincker P."/>
        </authorList>
    </citation>
    <scope>NUCLEOTIDE SEQUENCE [LARGE SCALE GENOMIC DNA]</scope>
    <source>
        <strain evidence="1 2">Stock d4-2</strain>
    </source>
</reference>
<sequence>MNLITLICKINFIPISFNRKRNATIERILPQTKCLIV</sequence>
<keyword evidence="2" id="KW-1185">Reference proteome</keyword>
<dbReference type="InParanoid" id="A0DTD7"/>
<name>A0DTD7_PARTE</name>
<evidence type="ECO:0000313" key="2">
    <source>
        <dbReference type="Proteomes" id="UP000000600"/>
    </source>
</evidence>
<gene>
    <name evidence="1" type="ORF">GSPATT00039760001</name>
</gene>
<dbReference type="EMBL" id="CT868572">
    <property type="protein sequence ID" value="CAK86304.1"/>
    <property type="molecule type" value="Genomic_DNA"/>
</dbReference>
<evidence type="ECO:0000313" key="1">
    <source>
        <dbReference type="EMBL" id="CAK86304.1"/>
    </source>
</evidence>
<dbReference type="GeneID" id="76803755"/>
<dbReference type="RefSeq" id="XP_052287156.1">
    <property type="nucleotide sequence ID" value="XM_052431179.1"/>
</dbReference>
<proteinExistence type="predicted"/>
<accession>A0DTD7</accession>